<keyword evidence="3" id="KW-1185">Reference proteome</keyword>
<dbReference type="Proteomes" id="UP000189739">
    <property type="component" value="Unassembled WGS sequence"/>
</dbReference>
<proteinExistence type="predicted"/>
<dbReference type="AlphaFoldDB" id="A0A1S9P742"/>
<sequence>MLRNCGRTGFIFYTARFLWSVFSAVIFLIDEGFKHPAAENNRCIKRLITGSILQLDAGVNNWLYW</sequence>
<gene>
    <name evidence="2" type="ORF">BC343_17370</name>
</gene>
<organism evidence="2 3">
    <name type="scientific">Mucilaginibacter pedocola</name>
    <dbReference type="NCBI Taxonomy" id="1792845"/>
    <lineage>
        <taxon>Bacteria</taxon>
        <taxon>Pseudomonadati</taxon>
        <taxon>Bacteroidota</taxon>
        <taxon>Sphingobacteriia</taxon>
        <taxon>Sphingobacteriales</taxon>
        <taxon>Sphingobacteriaceae</taxon>
        <taxon>Mucilaginibacter</taxon>
    </lineage>
</organism>
<comment type="caution">
    <text evidence="2">The sequence shown here is derived from an EMBL/GenBank/DDBJ whole genome shotgun (WGS) entry which is preliminary data.</text>
</comment>
<accession>A0A1S9P742</accession>
<name>A0A1S9P742_9SPHI</name>
<evidence type="ECO:0000313" key="2">
    <source>
        <dbReference type="EMBL" id="OOQ56759.1"/>
    </source>
</evidence>
<evidence type="ECO:0000313" key="3">
    <source>
        <dbReference type="Proteomes" id="UP000189739"/>
    </source>
</evidence>
<keyword evidence="1" id="KW-1133">Transmembrane helix</keyword>
<evidence type="ECO:0000256" key="1">
    <source>
        <dbReference type="SAM" id="Phobius"/>
    </source>
</evidence>
<keyword evidence="1" id="KW-0812">Transmembrane</keyword>
<dbReference type="STRING" id="1792845.BC343_17370"/>
<reference evidence="2 3" key="1">
    <citation type="submission" date="2016-07" db="EMBL/GenBank/DDBJ databases">
        <title>Genomic analysis of zinc-resistant bacterium Mucilaginibacter pedocola TBZ30.</title>
        <authorList>
            <person name="Huang J."/>
            <person name="Tang J."/>
        </authorList>
    </citation>
    <scope>NUCLEOTIDE SEQUENCE [LARGE SCALE GENOMIC DNA]</scope>
    <source>
        <strain evidence="2 3">TBZ30</strain>
    </source>
</reference>
<protein>
    <submittedName>
        <fullName evidence="2">Uncharacterized protein</fullName>
    </submittedName>
</protein>
<keyword evidence="1" id="KW-0472">Membrane</keyword>
<dbReference type="EMBL" id="MBTF01000038">
    <property type="protein sequence ID" value="OOQ56759.1"/>
    <property type="molecule type" value="Genomic_DNA"/>
</dbReference>
<feature type="transmembrane region" description="Helical" evidence="1">
    <location>
        <begin position="12"/>
        <end position="29"/>
    </location>
</feature>